<dbReference type="OrthoDB" id="3486565at2759"/>
<evidence type="ECO:0000259" key="1">
    <source>
        <dbReference type="Pfam" id="PF06985"/>
    </source>
</evidence>
<gene>
    <name evidence="2" type="ORF">BKA59DRAFT_555235</name>
</gene>
<dbReference type="Proteomes" id="UP000813427">
    <property type="component" value="Unassembled WGS sequence"/>
</dbReference>
<dbReference type="EMBL" id="JAGPXF010000004">
    <property type="protein sequence ID" value="KAH7245261.1"/>
    <property type="molecule type" value="Genomic_DNA"/>
</dbReference>
<reference evidence="2" key="1">
    <citation type="journal article" date="2021" name="Nat. Commun.">
        <title>Genetic determinants of endophytism in the Arabidopsis root mycobiome.</title>
        <authorList>
            <person name="Mesny F."/>
            <person name="Miyauchi S."/>
            <person name="Thiergart T."/>
            <person name="Pickel B."/>
            <person name="Atanasova L."/>
            <person name="Karlsson M."/>
            <person name="Huettel B."/>
            <person name="Barry K.W."/>
            <person name="Haridas S."/>
            <person name="Chen C."/>
            <person name="Bauer D."/>
            <person name="Andreopoulos W."/>
            <person name="Pangilinan J."/>
            <person name="LaButti K."/>
            <person name="Riley R."/>
            <person name="Lipzen A."/>
            <person name="Clum A."/>
            <person name="Drula E."/>
            <person name="Henrissat B."/>
            <person name="Kohler A."/>
            <person name="Grigoriev I.V."/>
            <person name="Martin F.M."/>
            <person name="Hacquard S."/>
        </authorList>
    </citation>
    <scope>NUCLEOTIDE SEQUENCE</scope>
    <source>
        <strain evidence="2">MPI-SDFR-AT-0068</strain>
    </source>
</reference>
<dbReference type="PANTHER" id="PTHR33112">
    <property type="entry name" value="DOMAIN PROTEIN, PUTATIVE-RELATED"/>
    <property type="match status" value="1"/>
</dbReference>
<dbReference type="AlphaFoldDB" id="A0A8K0RV21"/>
<dbReference type="PANTHER" id="PTHR33112:SF16">
    <property type="entry name" value="HETEROKARYON INCOMPATIBILITY DOMAIN-CONTAINING PROTEIN"/>
    <property type="match status" value="1"/>
</dbReference>
<protein>
    <submittedName>
        <fullName evidence="2">Heterokaryon incompatibility protein-domain-containing protein</fullName>
    </submittedName>
</protein>
<evidence type="ECO:0000313" key="3">
    <source>
        <dbReference type="Proteomes" id="UP000813427"/>
    </source>
</evidence>
<name>A0A8K0RV21_9HYPO</name>
<feature type="domain" description="Heterokaryon incompatibility" evidence="1">
    <location>
        <begin position="176"/>
        <end position="349"/>
    </location>
</feature>
<keyword evidence="3" id="KW-1185">Reference proteome</keyword>
<accession>A0A8K0RV21</accession>
<comment type="caution">
    <text evidence="2">The sequence shown here is derived from an EMBL/GenBank/DDBJ whole genome shotgun (WGS) entry which is preliminary data.</text>
</comment>
<dbReference type="InterPro" id="IPR010730">
    <property type="entry name" value="HET"/>
</dbReference>
<evidence type="ECO:0000313" key="2">
    <source>
        <dbReference type="EMBL" id="KAH7245261.1"/>
    </source>
</evidence>
<organism evidence="2 3">
    <name type="scientific">Fusarium tricinctum</name>
    <dbReference type="NCBI Taxonomy" id="61284"/>
    <lineage>
        <taxon>Eukaryota</taxon>
        <taxon>Fungi</taxon>
        <taxon>Dikarya</taxon>
        <taxon>Ascomycota</taxon>
        <taxon>Pezizomycotina</taxon>
        <taxon>Sordariomycetes</taxon>
        <taxon>Hypocreomycetidae</taxon>
        <taxon>Hypocreales</taxon>
        <taxon>Nectriaceae</taxon>
        <taxon>Fusarium</taxon>
        <taxon>Fusarium tricinctum species complex</taxon>
    </lineage>
</organism>
<sequence length="686" mass="78858">MADNCVYCCSYFTTPNGGIEDSYRTRPNLQKVSNIQEGAEKGCWQCNALLIFFDKLGNKDKPIYIRHSEHSIGTFDPDSDVTFDVLLNEFCPDFEKNVYRVTMDDTPSGMFNYENGFEIPCSSASEACLRWVQTRLDECSKSHDCWSSKGVEKPTRLLEIEKDRLVLRSNLHVQVYATLSHCWGKSSSAVVKLMKANFDQFSSSGVAINTLSQTFRDAADVCRRLRIRYIWIDSLCIIQDDPRDWLQESTCMASTYANAFIGLFAGHAEDGRDGLYSDRYDPAWCRTVEKVTVKDDTGNERIMNIEQRNMIAIDETYYHCVDGKFPSYTDTHFPAKKEPLYSRGWVFQELHLSPRAVLFNSQELTWVCNQDTQCECGATTKNSFGTKYIFAQVPKVPIYPHAMRGDMLFKHGMHNWASLIYTYSDLSLTFEKDRLPALSGMAKAFQTTSSTEMKDDVYLAGLWKSMFPEALMWQAVYGAPDGLKRRCRFRKPVKDRGPPSWSWMCCDYTVKWDNVFFDNAYLVEVETAEVELGSIDRAGEVSRGHLVLQAVYMEEVVMRYPDDPNFRSAEYDLRDDYIRKSKKEELVSPAYPDLKFTLLPDYDFTDKSFGDLFIPPSETLYCVPIVKLGGYWPFAEISLVLRRHARGPVFGDTPDVPYVYERVGICRGQLMFDDKGKEFRHRIVLV</sequence>
<dbReference type="Pfam" id="PF06985">
    <property type="entry name" value="HET"/>
    <property type="match status" value="1"/>
</dbReference>
<proteinExistence type="predicted"/>